<name>M1WJG7_PSEP2</name>
<sequence>MAKKYGSPKRQVKLVYEVSGIKRIGSSKHAAKEVARKDGARTWRDLGKKLGIHSYSTADAYRECWRRCFIHARDKYGLRQLTRIEARHVQSYLEECIERGVARATYNQYAAALSKLEVALNGFADKTGMKRRFELQSGIEATREDAKELKRFESTRAYHQPEALIQFVSNADHQLAAQMQYEAGSRVNEISLIRKGQLRPGGQFEAKGKGGKVLRPQLSPATFQKLKEHIQKYGKFKINKDHYRAGLKEASALTSQKYNGSHGLRWNYAQRRMKELRQGGVSYYESLGRVSKEMGHERPDITEHYLK</sequence>
<dbReference type="GO" id="GO:0003677">
    <property type="term" value="F:DNA binding"/>
    <property type="evidence" value="ECO:0007669"/>
    <property type="project" value="UniProtKB-KW"/>
</dbReference>
<keyword evidence="2" id="KW-0233">DNA recombination</keyword>
<keyword evidence="5" id="KW-1185">Reference proteome</keyword>
<feature type="domain" description="Integrase SAM-like N-terminal" evidence="3">
    <location>
        <begin position="53"/>
        <end position="116"/>
    </location>
</feature>
<dbReference type="STRING" id="1322246.BN4_10629"/>
<evidence type="ECO:0000259" key="3">
    <source>
        <dbReference type="Pfam" id="PF02899"/>
    </source>
</evidence>
<dbReference type="GO" id="GO:0006310">
    <property type="term" value="P:DNA recombination"/>
    <property type="evidence" value="ECO:0007669"/>
    <property type="project" value="UniProtKB-KW"/>
</dbReference>
<dbReference type="OrthoDB" id="5346322at2"/>
<dbReference type="Gene3D" id="1.10.443.10">
    <property type="entry name" value="Intergrase catalytic core"/>
    <property type="match status" value="1"/>
</dbReference>
<reference evidence="5" key="2">
    <citation type="journal article" date="2013" name="Stand. Genomic Sci.">
        <title>Complete genome sequence of Desulfocapsa sulfexigens, a marine deltaproteobacterium specialized in disproportionating inorganic sulfur compounds.</title>
        <authorList>
            <person name="Finster K.W."/>
            <person name="Kjeldsen K.U."/>
            <person name="Kube M."/>
            <person name="Reinhardt R."/>
            <person name="Mussmann M."/>
            <person name="Amann R."/>
            <person name="Schreiber L."/>
        </authorList>
    </citation>
    <scope>NUCLEOTIDE SEQUENCE [LARGE SCALE GENOMIC DNA]</scope>
    <source>
        <strain evidence="5">DSM 10523 / SB164P1</strain>
    </source>
</reference>
<organism evidence="4 5">
    <name type="scientific">Pseudodesulfovibrio piezophilus (strain DSM 21447 / JCM 15486 / C1TLV30)</name>
    <name type="common">Desulfovibrio piezophilus</name>
    <dbReference type="NCBI Taxonomy" id="1322246"/>
    <lineage>
        <taxon>Bacteria</taxon>
        <taxon>Pseudomonadati</taxon>
        <taxon>Thermodesulfobacteriota</taxon>
        <taxon>Desulfovibrionia</taxon>
        <taxon>Desulfovibrionales</taxon>
        <taxon>Desulfovibrionaceae</taxon>
    </lineage>
</organism>
<dbReference type="InterPro" id="IPR013762">
    <property type="entry name" value="Integrase-like_cat_sf"/>
</dbReference>
<dbReference type="Pfam" id="PF02899">
    <property type="entry name" value="Phage_int_SAM_1"/>
    <property type="match status" value="1"/>
</dbReference>
<protein>
    <recommendedName>
        <fullName evidence="3">Integrase SAM-like N-terminal domain-containing protein</fullName>
    </recommendedName>
</protein>
<dbReference type="InterPro" id="IPR010998">
    <property type="entry name" value="Integrase_recombinase_N"/>
</dbReference>
<dbReference type="PATRIC" id="fig|879567.3.peg.649"/>
<dbReference type="BioCyc" id="DPIE1322246:BN4_RS03220-MONOMER"/>
<reference evidence="4 5" key="1">
    <citation type="journal article" date="2013" name="PLoS ONE">
        <title>The first genomic and proteomic characterization of a deep-sea sulfate reducer: insights into the piezophilic lifestyle of Desulfovibrio piezophilus.</title>
        <authorList>
            <person name="Pradel N."/>
            <person name="Ji B."/>
            <person name="Gimenez G."/>
            <person name="Talla E."/>
            <person name="Lenoble P."/>
            <person name="Garel M."/>
            <person name="Tamburini C."/>
            <person name="Fourquet P."/>
            <person name="Lebrun R."/>
            <person name="Bertin P."/>
            <person name="Denis Y."/>
            <person name="Pophillat M."/>
            <person name="Barbe V."/>
            <person name="Ollivier B."/>
            <person name="Dolla A."/>
        </authorList>
    </citation>
    <scope>NUCLEOTIDE SEQUENCE [LARGE SCALE GENOMIC DNA]</scope>
    <source>
        <strain evidence="5">DSM 10523 / SB164P1</strain>
    </source>
</reference>
<dbReference type="HOGENOM" id="CLU_862907_0_0_7"/>
<dbReference type="Proteomes" id="UP000011724">
    <property type="component" value="Chromosome"/>
</dbReference>
<evidence type="ECO:0000256" key="1">
    <source>
        <dbReference type="ARBA" id="ARBA00023125"/>
    </source>
</evidence>
<dbReference type="InterPro" id="IPR004107">
    <property type="entry name" value="Integrase_SAM-like_N"/>
</dbReference>
<evidence type="ECO:0000313" key="4">
    <source>
        <dbReference type="EMBL" id="CCH47866.1"/>
    </source>
</evidence>
<dbReference type="Gene3D" id="1.10.150.130">
    <property type="match status" value="1"/>
</dbReference>
<accession>M1WJG7</accession>
<dbReference type="RefSeq" id="WP_015413920.1">
    <property type="nucleotide sequence ID" value="NC_020409.1"/>
</dbReference>
<evidence type="ECO:0000313" key="5">
    <source>
        <dbReference type="Proteomes" id="UP000011724"/>
    </source>
</evidence>
<gene>
    <name evidence="4" type="ordered locus">BN4_10629</name>
</gene>
<dbReference type="InterPro" id="IPR011010">
    <property type="entry name" value="DNA_brk_join_enz"/>
</dbReference>
<keyword evidence="1" id="KW-0238">DNA-binding</keyword>
<dbReference type="eggNOG" id="COG0582">
    <property type="taxonomic scope" value="Bacteria"/>
</dbReference>
<proteinExistence type="predicted"/>
<dbReference type="KEGG" id="dpi:BN4_10629"/>
<dbReference type="SUPFAM" id="SSF56349">
    <property type="entry name" value="DNA breaking-rejoining enzymes"/>
    <property type="match status" value="1"/>
</dbReference>
<dbReference type="EMBL" id="FO203427">
    <property type="protein sequence ID" value="CCH47866.1"/>
    <property type="molecule type" value="Genomic_DNA"/>
</dbReference>
<evidence type="ECO:0000256" key="2">
    <source>
        <dbReference type="ARBA" id="ARBA00023172"/>
    </source>
</evidence>
<dbReference type="GO" id="GO:0015074">
    <property type="term" value="P:DNA integration"/>
    <property type="evidence" value="ECO:0007669"/>
    <property type="project" value="InterPro"/>
</dbReference>
<dbReference type="AlphaFoldDB" id="M1WJG7"/>